<organism evidence="1 2">
    <name type="scientific">Gaetbulibacter aestuarii</name>
    <dbReference type="NCBI Taxonomy" id="1502358"/>
    <lineage>
        <taxon>Bacteria</taxon>
        <taxon>Pseudomonadati</taxon>
        <taxon>Bacteroidota</taxon>
        <taxon>Flavobacteriia</taxon>
        <taxon>Flavobacteriales</taxon>
        <taxon>Flavobacteriaceae</taxon>
        <taxon>Gaetbulibacter</taxon>
    </lineage>
</organism>
<keyword evidence="2" id="KW-1185">Reference proteome</keyword>
<dbReference type="EMBL" id="JBAWKB010000001">
    <property type="protein sequence ID" value="MFH6770456.1"/>
    <property type="molecule type" value="Genomic_DNA"/>
</dbReference>
<evidence type="ECO:0000313" key="2">
    <source>
        <dbReference type="Proteomes" id="UP001610100"/>
    </source>
</evidence>
<dbReference type="RefSeq" id="WP_344738659.1">
    <property type="nucleotide sequence ID" value="NZ_BAABAY010000001.1"/>
</dbReference>
<proteinExistence type="predicted"/>
<name>A0ABW7MUE4_9FLAO</name>
<evidence type="ECO:0008006" key="3">
    <source>
        <dbReference type="Google" id="ProtNLM"/>
    </source>
</evidence>
<sequence>MKIFKPTFLIVMVICFLSCSIENEEKNKREYITTCYKLIEEGSGQPIVGLSILIHYGPNNVLSSQGITNNDGVWCFEHWNDDGPSAILYTYLLENLYFNIPEALPLNGSTNIIELNPKSWIQFHVVNIEPSTVNDRVDVSYFFRINNLRSYGGSRPFEGKDIDTFWYVGVAKGVNISIEWEVKESGVLISTHSDEIIIEDDETFYYLIEY</sequence>
<accession>A0ABW7MUE4</accession>
<comment type="caution">
    <text evidence="1">The sequence shown here is derived from an EMBL/GenBank/DDBJ whole genome shotgun (WGS) entry which is preliminary data.</text>
</comment>
<protein>
    <recommendedName>
        <fullName evidence="3">Carboxypeptidase regulatory-like domain-containing protein</fullName>
    </recommendedName>
</protein>
<dbReference type="Proteomes" id="UP001610100">
    <property type="component" value="Unassembled WGS sequence"/>
</dbReference>
<reference evidence="1 2" key="1">
    <citation type="submission" date="2024-02" db="EMBL/GenBank/DDBJ databases">
        <title>A Gaetbulibacter species isolated from tidal flats and genomic insights of their niches.</title>
        <authorList>
            <person name="Ye Y."/>
        </authorList>
    </citation>
    <scope>NUCLEOTIDE SEQUENCE [LARGE SCALE GENOMIC DNA]</scope>
    <source>
        <strain evidence="1 2">KYW382</strain>
    </source>
</reference>
<gene>
    <name evidence="1" type="ORF">V8G58_00810</name>
</gene>
<evidence type="ECO:0000313" key="1">
    <source>
        <dbReference type="EMBL" id="MFH6770456.1"/>
    </source>
</evidence>